<dbReference type="Gene3D" id="3.40.50.1360">
    <property type="match status" value="1"/>
</dbReference>
<dbReference type="InterPro" id="IPR005900">
    <property type="entry name" value="6-phosphogluconolactonase_DevB"/>
</dbReference>
<evidence type="ECO:0000256" key="4">
    <source>
        <dbReference type="ARBA" id="ARBA00010662"/>
    </source>
</evidence>
<comment type="catalytic activity">
    <reaction evidence="1 7">
        <text>6-phospho-D-glucono-1,5-lactone + H2O = 6-phospho-D-gluconate + H(+)</text>
        <dbReference type="Rhea" id="RHEA:12556"/>
        <dbReference type="ChEBI" id="CHEBI:15377"/>
        <dbReference type="ChEBI" id="CHEBI:15378"/>
        <dbReference type="ChEBI" id="CHEBI:57955"/>
        <dbReference type="ChEBI" id="CHEBI:58759"/>
        <dbReference type="EC" id="3.1.1.31"/>
    </reaction>
</comment>
<dbReference type="NCBIfam" id="TIGR01198">
    <property type="entry name" value="pgl"/>
    <property type="match status" value="1"/>
</dbReference>
<dbReference type="InterPro" id="IPR037171">
    <property type="entry name" value="NagB/RpiA_transferase-like"/>
</dbReference>
<dbReference type="InterPro" id="IPR006148">
    <property type="entry name" value="Glc/Gal-6P_isomerase"/>
</dbReference>
<dbReference type="Proteomes" id="UP001165069">
    <property type="component" value="Unassembled WGS sequence"/>
</dbReference>
<evidence type="ECO:0000256" key="7">
    <source>
        <dbReference type="RuleBase" id="RU365095"/>
    </source>
</evidence>
<dbReference type="Pfam" id="PF01182">
    <property type="entry name" value="Glucosamine_iso"/>
    <property type="match status" value="1"/>
</dbReference>
<comment type="caution">
    <text evidence="9">The sequence shown here is derived from an EMBL/GenBank/DDBJ whole genome shotgun (WGS) entry which is preliminary data.</text>
</comment>
<feature type="domain" description="Glucosamine/galactosamine-6-phosphate isomerase" evidence="8">
    <location>
        <begin position="9"/>
        <end position="219"/>
    </location>
</feature>
<dbReference type="SUPFAM" id="SSF100950">
    <property type="entry name" value="NagB/RpiA/CoA transferase-like"/>
    <property type="match status" value="1"/>
</dbReference>
<dbReference type="EC" id="3.1.1.31" evidence="5 7"/>
<dbReference type="PANTHER" id="PTHR11054">
    <property type="entry name" value="6-PHOSPHOGLUCONOLACTONASE"/>
    <property type="match status" value="1"/>
</dbReference>
<sequence>MARLHEFADMAALTAALAERVAWRLRDDLAQHEQVVLAVSGGKSPVPLFDALSAQSLVWSRVAVTLADERWVPPDHPDSNEALVRTHLLKDRAATALMVPFWNGDAVPETAAPALSRVLDALPHPFSEVILGMGEDGHIASLFPGAPELAAGLSTRASALAVNPTLAPHARLSLSLHALLNTRDIVLLITGEAKRRVYERALGQGSEEELPVRAILRQNGVPVSVFWAP</sequence>
<evidence type="ECO:0000259" key="8">
    <source>
        <dbReference type="Pfam" id="PF01182"/>
    </source>
</evidence>
<evidence type="ECO:0000256" key="5">
    <source>
        <dbReference type="ARBA" id="ARBA00013198"/>
    </source>
</evidence>
<evidence type="ECO:0000256" key="2">
    <source>
        <dbReference type="ARBA" id="ARBA00002681"/>
    </source>
</evidence>
<dbReference type="CDD" id="cd01400">
    <property type="entry name" value="6PGL"/>
    <property type="match status" value="1"/>
</dbReference>
<evidence type="ECO:0000256" key="1">
    <source>
        <dbReference type="ARBA" id="ARBA00000832"/>
    </source>
</evidence>
<dbReference type="InterPro" id="IPR039104">
    <property type="entry name" value="6PGL"/>
</dbReference>
<comment type="function">
    <text evidence="2 7">Hydrolysis of 6-phosphogluconolactone to 6-phosphogluconate.</text>
</comment>
<keyword evidence="7" id="KW-0378">Hydrolase</keyword>
<comment type="pathway">
    <text evidence="3 7">Carbohydrate degradation; pentose phosphate pathway; D-ribulose 5-phosphate from D-glucose 6-phosphate (oxidative stage): step 2/3.</text>
</comment>
<comment type="similarity">
    <text evidence="4 7">Belongs to the glucosamine/galactosamine-6-phosphate isomerase family. 6-phosphogluconolactonase subfamily.</text>
</comment>
<organism evidence="9 10">
    <name type="scientific">Geothrix limicola</name>
    <dbReference type="NCBI Taxonomy" id="2927978"/>
    <lineage>
        <taxon>Bacteria</taxon>
        <taxon>Pseudomonadati</taxon>
        <taxon>Acidobacteriota</taxon>
        <taxon>Holophagae</taxon>
        <taxon>Holophagales</taxon>
        <taxon>Holophagaceae</taxon>
        <taxon>Geothrix</taxon>
    </lineage>
</organism>
<dbReference type="EMBL" id="BSDE01000003">
    <property type="protein sequence ID" value="GLH73294.1"/>
    <property type="molecule type" value="Genomic_DNA"/>
</dbReference>
<dbReference type="RefSeq" id="WP_285574198.1">
    <property type="nucleotide sequence ID" value="NZ_BSDE01000003.1"/>
</dbReference>
<keyword evidence="10" id="KW-1185">Reference proteome</keyword>
<proteinExistence type="inferred from homology"/>
<protein>
    <recommendedName>
        <fullName evidence="6 7">6-phosphogluconolactonase</fullName>
        <shortName evidence="7">6PGL</shortName>
        <ecNumber evidence="5 7">3.1.1.31</ecNumber>
    </recommendedName>
</protein>
<evidence type="ECO:0000313" key="9">
    <source>
        <dbReference type="EMBL" id="GLH73294.1"/>
    </source>
</evidence>
<dbReference type="PANTHER" id="PTHR11054:SF0">
    <property type="entry name" value="6-PHOSPHOGLUCONOLACTONASE"/>
    <property type="match status" value="1"/>
</dbReference>
<gene>
    <name evidence="7 9" type="primary">pgl</name>
    <name evidence="9" type="ORF">GETHLI_17960</name>
</gene>
<accession>A0ABQ5QFC7</accession>
<reference evidence="9 10" key="1">
    <citation type="journal article" date="2023" name="Antonie Van Leeuwenhoek">
        <title>Mesoterricola silvestris gen. nov., sp. nov., Mesoterricola sediminis sp. nov., Geothrix oryzae sp. nov., Geothrix edaphica sp. nov., Geothrix rubra sp. nov., and Geothrix limicola sp. nov., six novel members of Acidobacteriota isolated from soils.</title>
        <authorList>
            <person name="Itoh H."/>
            <person name="Sugisawa Y."/>
            <person name="Mise K."/>
            <person name="Xu Z."/>
            <person name="Kuniyasu M."/>
            <person name="Ushijima N."/>
            <person name="Kawano K."/>
            <person name="Kobayashi E."/>
            <person name="Shiratori Y."/>
            <person name="Masuda Y."/>
            <person name="Senoo K."/>
        </authorList>
    </citation>
    <scope>NUCLEOTIDE SEQUENCE [LARGE SCALE GENOMIC DNA]</scope>
    <source>
        <strain evidence="9 10">Red804</strain>
    </source>
</reference>
<evidence type="ECO:0000313" key="10">
    <source>
        <dbReference type="Proteomes" id="UP001165069"/>
    </source>
</evidence>
<name>A0ABQ5QFC7_9BACT</name>
<evidence type="ECO:0000256" key="3">
    <source>
        <dbReference type="ARBA" id="ARBA00004961"/>
    </source>
</evidence>
<evidence type="ECO:0000256" key="6">
    <source>
        <dbReference type="ARBA" id="ARBA00020337"/>
    </source>
</evidence>